<dbReference type="Proteomes" id="UP001220530">
    <property type="component" value="Chromosome"/>
</dbReference>
<dbReference type="Gene3D" id="3.30.360.10">
    <property type="entry name" value="Dihydrodipicolinate Reductase, domain 2"/>
    <property type="match status" value="1"/>
</dbReference>
<dbReference type="RefSeq" id="WP_282219905.1">
    <property type="nucleotide sequence ID" value="NZ_CP118246.1"/>
</dbReference>
<name>A0ABY7YQH8_9HYPH</name>
<dbReference type="EMBL" id="CP118246">
    <property type="protein sequence ID" value="WDR03511.1"/>
    <property type="molecule type" value="Genomic_DNA"/>
</dbReference>
<reference evidence="1 2" key="1">
    <citation type="submission" date="2023-02" db="EMBL/GenBank/DDBJ databases">
        <title>Devosia algicola sp. nov., isolated from the phycosphere of marine algae.</title>
        <authorList>
            <person name="Kim J.M."/>
            <person name="Lee J.K."/>
            <person name="Choi B.J."/>
            <person name="Bayburt H."/>
            <person name="Jeon C.O."/>
        </authorList>
    </citation>
    <scope>NUCLEOTIDE SEQUENCE [LARGE SCALE GENOMIC DNA]</scope>
    <source>
        <strain evidence="1 2">G20-9</strain>
    </source>
</reference>
<protein>
    <submittedName>
        <fullName evidence="1">Uncharacterized protein</fullName>
    </submittedName>
</protein>
<accession>A0ABY7YQH8</accession>
<evidence type="ECO:0000313" key="1">
    <source>
        <dbReference type="EMBL" id="WDR03511.1"/>
    </source>
</evidence>
<evidence type="ECO:0000313" key="2">
    <source>
        <dbReference type="Proteomes" id="UP001220530"/>
    </source>
</evidence>
<organism evidence="1 2">
    <name type="scientific">Devosia algicola</name>
    <dbReference type="NCBI Taxonomy" id="3026418"/>
    <lineage>
        <taxon>Bacteria</taxon>
        <taxon>Pseudomonadati</taxon>
        <taxon>Pseudomonadota</taxon>
        <taxon>Alphaproteobacteria</taxon>
        <taxon>Hyphomicrobiales</taxon>
        <taxon>Devosiaceae</taxon>
        <taxon>Devosia</taxon>
    </lineage>
</organism>
<gene>
    <name evidence="1" type="ORF">PSQ19_05300</name>
</gene>
<keyword evidence="2" id="KW-1185">Reference proteome</keyword>
<sequence>MKRYDPANLLMRDTVRAWKESGDKGRLLYLRAHGFCGNWTAGRDKFAIISTDEAMPDKPRDEFKPDWLPADQVSSYIGYLQQYTHNINLARFVLDAPYASITVKATDLDGDGMTGVVLMELGGTRVSLESAQTRFHGWDEHTQVYFEGVGACPLAGAVRQSRPAEYRNLRGRRAASLSHANSDANRNLALPRRGRAFSRSPAIWRPVPIARS</sequence>
<proteinExistence type="predicted"/>